<dbReference type="STRING" id="1072256.CUTER_04800"/>
<dbReference type="InterPro" id="IPR003593">
    <property type="entry name" value="AAA+_ATPase"/>
</dbReference>
<keyword evidence="3" id="KW-0547">Nucleotide-binding</keyword>
<dbReference type="KEGG" id="cut:CUTER_04800"/>
<organism evidence="7 8">
    <name type="scientific">Corynebacterium uterequi</name>
    <dbReference type="NCBI Taxonomy" id="1072256"/>
    <lineage>
        <taxon>Bacteria</taxon>
        <taxon>Bacillati</taxon>
        <taxon>Actinomycetota</taxon>
        <taxon>Actinomycetes</taxon>
        <taxon>Mycobacteriales</taxon>
        <taxon>Corynebacteriaceae</taxon>
        <taxon>Corynebacterium</taxon>
    </lineage>
</organism>
<dbReference type="PANTHER" id="PTHR42711:SF17">
    <property type="entry name" value="ABC TRANSPORTER ATP-BINDING PROTEIN"/>
    <property type="match status" value="1"/>
</dbReference>
<dbReference type="OrthoDB" id="9804819at2"/>
<dbReference type="PATRIC" id="fig|1072256.5.peg.953"/>
<reference evidence="8" key="2">
    <citation type="submission" date="2015-05" db="EMBL/GenBank/DDBJ databases">
        <title>Complete genome sequence of Corynebacterium uterequi DSM 45634, isolated from the uterus of a maiden mare.</title>
        <authorList>
            <person name="Ruckert C."/>
            <person name="Albersmeier A."/>
            <person name="Winkler A."/>
            <person name="Tauch A."/>
        </authorList>
    </citation>
    <scope>NUCLEOTIDE SEQUENCE [LARGE SCALE GENOMIC DNA]</scope>
    <source>
        <strain evidence="8">DSM 45634</strain>
    </source>
</reference>
<feature type="domain" description="ABC transporter" evidence="6">
    <location>
        <begin position="7"/>
        <end position="237"/>
    </location>
</feature>
<evidence type="ECO:0000256" key="1">
    <source>
        <dbReference type="ARBA" id="ARBA00004202"/>
    </source>
</evidence>
<dbReference type="PROSITE" id="PS50893">
    <property type="entry name" value="ABC_TRANSPORTER_2"/>
    <property type="match status" value="1"/>
</dbReference>
<dbReference type="EMBL" id="CP011546">
    <property type="protein sequence ID" value="AKK10965.1"/>
    <property type="molecule type" value="Genomic_DNA"/>
</dbReference>
<name>A0A0G3HE08_9CORY</name>
<dbReference type="CDD" id="cd03230">
    <property type="entry name" value="ABC_DR_subfamily_A"/>
    <property type="match status" value="1"/>
</dbReference>
<dbReference type="Pfam" id="PF00005">
    <property type="entry name" value="ABC_tran"/>
    <property type="match status" value="1"/>
</dbReference>
<dbReference type="PANTHER" id="PTHR42711">
    <property type="entry name" value="ABC TRANSPORTER ATP-BINDING PROTEIN"/>
    <property type="match status" value="1"/>
</dbReference>
<gene>
    <name evidence="7" type="ORF">CUTER_04800</name>
</gene>
<dbReference type="SUPFAM" id="SSF52540">
    <property type="entry name" value="P-loop containing nucleoside triphosphate hydrolases"/>
    <property type="match status" value="1"/>
</dbReference>
<dbReference type="GO" id="GO:0005886">
    <property type="term" value="C:plasma membrane"/>
    <property type="evidence" value="ECO:0007669"/>
    <property type="project" value="UniProtKB-SubCell"/>
</dbReference>
<keyword evidence="4" id="KW-0067">ATP-binding</keyword>
<evidence type="ECO:0000256" key="2">
    <source>
        <dbReference type="ARBA" id="ARBA00022448"/>
    </source>
</evidence>
<evidence type="ECO:0000313" key="7">
    <source>
        <dbReference type="EMBL" id="AKK10965.1"/>
    </source>
</evidence>
<protein>
    <submittedName>
        <fullName evidence="7">ABC-type multidrug transport system, ATPase component</fullName>
    </submittedName>
</protein>
<comment type="subcellular location">
    <subcellularLocation>
        <location evidence="1">Cell membrane</location>
        <topology evidence="1">Peripheral membrane protein</topology>
    </subcellularLocation>
</comment>
<dbReference type="AlphaFoldDB" id="A0A0G3HE08"/>
<evidence type="ECO:0000256" key="5">
    <source>
        <dbReference type="ARBA" id="ARBA00023251"/>
    </source>
</evidence>
<dbReference type="GO" id="GO:0005524">
    <property type="term" value="F:ATP binding"/>
    <property type="evidence" value="ECO:0007669"/>
    <property type="project" value="UniProtKB-KW"/>
</dbReference>
<dbReference type="InterPro" id="IPR003439">
    <property type="entry name" value="ABC_transporter-like_ATP-bd"/>
</dbReference>
<dbReference type="Proteomes" id="UP000035548">
    <property type="component" value="Chromosome"/>
</dbReference>
<dbReference type="GO" id="GO:0016887">
    <property type="term" value="F:ATP hydrolysis activity"/>
    <property type="evidence" value="ECO:0007669"/>
    <property type="project" value="InterPro"/>
</dbReference>
<keyword evidence="8" id="KW-1185">Reference proteome</keyword>
<keyword evidence="2" id="KW-0813">Transport</keyword>
<dbReference type="RefSeq" id="WP_047259453.1">
    <property type="nucleotide sequence ID" value="NZ_CP011546.1"/>
</dbReference>
<dbReference type="InterPro" id="IPR050763">
    <property type="entry name" value="ABC_transporter_ATP-binding"/>
</dbReference>
<evidence type="ECO:0000313" key="8">
    <source>
        <dbReference type="Proteomes" id="UP000035548"/>
    </source>
</evidence>
<evidence type="ECO:0000256" key="4">
    <source>
        <dbReference type="ARBA" id="ARBA00022840"/>
    </source>
</evidence>
<reference evidence="7 8" key="1">
    <citation type="journal article" date="2015" name="Genome Announc.">
        <title>Virulence Factor Genes Detected in the Complete Genome Sequence of Corynebacterium uterequi DSM 45634, Isolated from the Uterus of a Maiden Mare.</title>
        <authorList>
            <person name="Ruckert C."/>
            <person name="Kriete M."/>
            <person name="Jaenicke S."/>
            <person name="Winkler A."/>
            <person name="Tauch A."/>
        </authorList>
    </citation>
    <scope>NUCLEOTIDE SEQUENCE [LARGE SCALE GENOMIC DNA]</scope>
    <source>
        <strain evidence="7 8">DSM 45634</strain>
    </source>
</reference>
<dbReference type="PROSITE" id="PS00211">
    <property type="entry name" value="ABC_TRANSPORTER_1"/>
    <property type="match status" value="1"/>
</dbReference>
<evidence type="ECO:0000256" key="3">
    <source>
        <dbReference type="ARBA" id="ARBA00022741"/>
    </source>
</evidence>
<accession>A0A0G3HE08</accession>
<proteinExistence type="predicted"/>
<evidence type="ECO:0000259" key="6">
    <source>
        <dbReference type="PROSITE" id="PS50893"/>
    </source>
</evidence>
<keyword evidence="5" id="KW-0046">Antibiotic resistance</keyword>
<dbReference type="Gene3D" id="3.40.50.300">
    <property type="entry name" value="P-loop containing nucleotide triphosphate hydrolases"/>
    <property type="match status" value="1"/>
</dbReference>
<dbReference type="GO" id="GO:0046677">
    <property type="term" value="P:response to antibiotic"/>
    <property type="evidence" value="ECO:0007669"/>
    <property type="project" value="UniProtKB-KW"/>
</dbReference>
<dbReference type="InterPro" id="IPR027417">
    <property type="entry name" value="P-loop_NTPase"/>
</dbReference>
<sequence>MSSTPAIALTGLTKQFRSATAESGVLNAVDDVTLTIERGEIVAVLGPNGAGKSTAIDMILGLTRPTSGTVTVLGRSPAEAINDALIGAVLQTGGLLGELTVDNTLRLVAATYPRHRPVEEHLHRHGLTDLRRRKIARCSGGEQQRLRFALATLGAPQIIVLDEPTAGMDPVKRRQFWGALSEEARHGTTVIFSTHYLEEAEHYAQRVVLLAEGRIIADGPVAEIQRLTNHSVLDADIPPTFDAEIALLPGVSDLRRAGEEISVTCTDADSVARTLLTTTPARRLRIATAGLDDVFFTLTSRKA</sequence>
<dbReference type="InterPro" id="IPR017871">
    <property type="entry name" value="ABC_transporter-like_CS"/>
</dbReference>
<dbReference type="SMART" id="SM00382">
    <property type="entry name" value="AAA"/>
    <property type="match status" value="1"/>
</dbReference>